<dbReference type="HOGENOM" id="CLU_117621_7_0_9"/>
<dbReference type="InterPro" id="IPR012340">
    <property type="entry name" value="NA-bd_OB-fold"/>
</dbReference>
<gene>
    <name evidence="4" type="ordered locus">Apre_1239</name>
</gene>
<evidence type="ECO:0000259" key="3">
    <source>
        <dbReference type="PROSITE" id="PS51857"/>
    </source>
</evidence>
<dbReference type="eggNOG" id="COG1278">
    <property type="taxonomic scope" value="Bacteria"/>
</dbReference>
<dbReference type="SMART" id="SM00357">
    <property type="entry name" value="CSP"/>
    <property type="match status" value="1"/>
</dbReference>
<sequence>MNRGKVKTFDNKRGFGFIEWEGEDLFVHYSDIESDTSFKKLYPGQAVEFEKIDAPRGAQAVKVRVID</sequence>
<dbReference type="AlphaFoldDB" id="C7RDK0"/>
<dbReference type="STRING" id="525919.Apre_1239"/>
<dbReference type="Pfam" id="PF00313">
    <property type="entry name" value="CSD"/>
    <property type="match status" value="1"/>
</dbReference>
<dbReference type="OrthoDB" id="9805039at2"/>
<dbReference type="Gene3D" id="2.40.50.140">
    <property type="entry name" value="Nucleic acid-binding proteins"/>
    <property type="match status" value="1"/>
</dbReference>
<dbReference type="InterPro" id="IPR011129">
    <property type="entry name" value="CSD"/>
</dbReference>
<protein>
    <submittedName>
        <fullName evidence="4">Cold-shock DNA-binding domain protein</fullName>
    </submittedName>
</protein>
<evidence type="ECO:0000313" key="4">
    <source>
        <dbReference type="EMBL" id="ACV29263.1"/>
    </source>
</evidence>
<dbReference type="PRINTS" id="PR00050">
    <property type="entry name" value="COLDSHOCK"/>
</dbReference>
<keyword evidence="5" id="KW-1185">Reference proteome</keyword>
<dbReference type="RefSeq" id="WP_015778162.1">
    <property type="nucleotide sequence ID" value="NC_013171.1"/>
</dbReference>
<accession>C7RDK0</accession>
<evidence type="ECO:0000256" key="1">
    <source>
        <dbReference type="ARBA" id="ARBA00004496"/>
    </source>
</evidence>
<dbReference type="PIRSF" id="PIRSF002599">
    <property type="entry name" value="Cold_shock_A"/>
    <property type="match status" value="1"/>
</dbReference>
<keyword evidence="2" id="KW-0963">Cytoplasm</keyword>
<dbReference type="GO" id="GO:0003677">
    <property type="term" value="F:DNA binding"/>
    <property type="evidence" value="ECO:0007669"/>
    <property type="project" value="UniProtKB-KW"/>
</dbReference>
<dbReference type="InterPro" id="IPR002059">
    <property type="entry name" value="CSP_DNA-bd"/>
</dbReference>
<organism evidence="4 5">
    <name type="scientific">Anaerococcus prevotii (strain ATCC 9321 / DSM 20548 / JCM 6508 / NCTC 11806 / PC1)</name>
    <name type="common">Peptostreptococcus prevotii</name>
    <name type="synonym">Peptococcus prevotii</name>
    <dbReference type="NCBI Taxonomy" id="525919"/>
    <lineage>
        <taxon>Bacteria</taxon>
        <taxon>Bacillati</taxon>
        <taxon>Bacillota</taxon>
        <taxon>Tissierellia</taxon>
        <taxon>Tissierellales</taxon>
        <taxon>Peptoniphilaceae</taxon>
        <taxon>Anaerococcus</taxon>
    </lineage>
</organism>
<dbReference type="SUPFAM" id="SSF50249">
    <property type="entry name" value="Nucleic acid-binding proteins"/>
    <property type="match status" value="1"/>
</dbReference>
<evidence type="ECO:0000313" key="5">
    <source>
        <dbReference type="Proteomes" id="UP000002294"/>
    </source>
</evidence>
<evidence type="ECO:0000256" key="2">
    <source>
        <dbReference type="ARBA" id="ARBA00022490"/>
    </source>
</evidence>
<dbReference type="Proteomes" id="UP000002294">
    <property type="component" value="Chromosome"/>
</dbReference>
<dbReference type="InterPro" id="IPR050181">
    <property type="entry name" value="Cold_shock_domain"/>
</dbReference>
<dbReference type="PANTHER" id="PTHR11544">
    <property type="entry name" value="COLD SHOCK DOMAIN CONTAINING PROTEINS"/>
    <property type="match status" value="1"/>
</dbReference>
<keyword evidence="4" id="KW-0238">DNA-binding</keyword>
<feature type="domain" description="CSD" evidence="3">
    <location>
        <begin position="1"/>
        <end position="65"/>
    </location>
</feature>
<reference evidence="4 5" key="1">
    <citation type="journal article" date="2009" name="Stand. Genomic Sci.">
        <title>Complete genome sequence of Anaerococcus prevotii type strain (PC1).</title>
        <authorList>
            <person name="Labutti K."/>
            <person name="Pukall R."/>
            <person name="Steenblock K."/>
            <person name="Glavina Del Rio T."/>
            <person name="Tice H."/>
            <person name="Copeland A."/>
            <person name="Cheng J.F."/>
            <person name="Lucas S."/>
            <person name="Chen F."/>
            <person name="Nolan M."/>
            <person name="Bruce D."/>
            <person name="Goodwin L."/>
            <person name="Pitluck S."/>
            <person name="Ivanova N."/>
            <person name="Mavromatis K."/>
            <person name="Ovchinnikova G."/>
            <person name="Pati A."/>
            <person name="Chen A."/>
            <person name="Palaniappan K."/>
            <person name="Land M."/>
            <person name="Hauser L."/>
            <person name="Chang Y.J."/>
            <person name="Jeffries C.D."/>
            <person name="Chain P."/>
            <person name="Saunders E."/>
            <person name="Brettin T."/>
            <person name="Detter J.C."/>
            <person name="Han C."/>
            <person name="Goker M."/>
            <person name="Bristow J."/>
            <person name="Eisen J.A."/>
            <person name="Markowitz V."/>
            <person name="Hugenholtz P."/>
            <person name="Kyrpides N.C."/>
            <person name="Klenk H.P."/>
            <person name="Lapidus A."/>
        </authorList>
    </citation>
    <scope>NUCLEOTIDE SEQUENCE [LARGE SCALE GENOMIC DNA]</scope>
    <source>
        <strain evidence="5">ATCC 9321 / DSM 20548 / JCM 6508 / NCTC 11806 / PC1</strain>
    </source>
</reference>
<proteinExistence type="predicted"/>
<dbReference type="GO" id="GO:0005737">
    <property type="term" value="C:cytoplasm"/>
    <property type="evidence" value="ECO:0007669"/>
    <property type="project" value="UniProtKB-SubCell"/>
</dbReference>
<dbReference type="EMBL" id="CP001708">
    <property type="protein sequence ID" value="ACV29263.1"/>
    <property type="molecule type" value="Genomic_DNA"/>
</dbReference>
<dbReference type="KEGG" id="apr:Apre_1239"/>
<comment type="subcellular location">
    <subcellularLocation>
        <location evidence="1">Cytoplasm</location>
    </subcellularLocation>
</comment>
<dbReference type="InterPro" id="IPR012156">
    <property type="entry name" value="Cold_shock_CspA"/>
</dbReference>
<dbReference type="PROSITE" id="PS51857">
    <property type="entry name" value="CSD_2"/>
    <property type="match status" value="1"/>
</dbReference>
<name>C7RDK0_ANAPD</name>